<keyword evidence="3 7" id="KW-0347">Helicase</keyword>
<dbReference type="Proteomes" id="UP000253961">
    <property type="component" value="Unassembled WGS sequence"/>
</dbReference>
<dbReference type="GO" id="GO:0005829">
    <property type="term" value="C:cytosol"/>
    <property type="evidence" value="ECO:0007669"/>
    <property type="project" value="TreeGrafter"/>
</dbReference>
<proteinExistence type="inferred from homology"/>
<evidence type="ECO:0000256" key="2">
    <source>
        <dbReference type="ARBA" id="ARBA00022801"/>
    </source>
</evidence>
<dbReference type="SMART" id="SM00487">
    <property type="entry name" value="DEXDc"/>
    <property type="match status" value="1"/>
</dbReference>
<dbReference type="OrthoDB" id="9762011at2"/>
<dbReference type="Pfam" id="PF00270">
    <property type="entry name" value="DEAD"/>
    <property type="match status" value="1"/>
</dbReference>
<reference evidence="12 13" key="1">
    <citation type="submission" date="2018-07" db="EMBL/GenBank/DDBJ databases">
        <title>Pedobacter sp. nov., isolated from soil.</title>
        <authorList>
            <person name="Zhou L.Y."/>
            <person name="Du Z.J."/>
        </authorList>
    </citation>
    <scope>NUCLEOTIDE SEQUENCE [LARGE SCALE GENOMIC DNA]</scope>
    <source>
        <strain evidence="12 13">JDX94</strain>
    </source>
</reference>
<keyword evidence="4 7" id="KW-0067">ATP-binding</keyword>
<dbReference type="EMBL" id="QPKV01000003">
    <property type="protein sequence ID" value="RDC56871.1"/>
    <property type="molecule type" value="Genomic_DNA"/>
</dbReference>
<accession>A0A369PW19</accession>
<feature type="region of interest" description="Disordered" evidence="8">
    <location>
        <begin position="381"/>
        <end position="410"/>
    </location>
</feature>
<dbReference type="InterPro" id="IPR001650">
    <property type="entry name" value="Helicase_C-like"/>
</dbReference>
<feature type="compositionally biased region" description="Basic residues" evidence="8">
    <location>
        <begin position="398"/>
        <end position="410"/>
    </location>
</feature>
<evidence type="ECO:0000256" key="8">
    <source>
        <dbReference type="SAM" id="MobiDB-lite"/>
    </source>
</evidence>
<evidence type="ECO:0000259" key="9">
    <source>
        <dbReference type="PROSITE" id="PS51192"/>
    </source>
</evidence>
<dbReference type="PANTHER" id="PTHR47959">
    <property type="entry name" value="ATP-DEPENDENT RNA HELICASE RHLE-RELATED"/>
    <property type="match status" value="1"/>
</dbReference>
<dbReference type="RefSeq" id="WP_115402056.1">
    <property type="nucleotide sequence ID" value="NZ_QPKV01000003.1"/>
</dbReference>
<feature type="domain" description="Helicase C-terminal" evidence="10">
    <location>
        <begin position="216"/>
        <end position="378"/>
    </location>
</feature>
<feature type="domain" description="DEAD-box RNA helicase Q" evidence="11">
    <location>
        <begin position="1"/>
        <end position="29"/>
    </location>
</feature>
<keyword evidence="2 7" id="KW-0378">Hydrolase</keyword>
<evidence type="ECO:0000256" key="1">
    <source>
        <dbReference type="ARBA" id="ARBA00022741"/>
    </source>
</evidence>
<dbReference type="Pfam" id="PF00271">
    <property type="entry name" value="Helicase_C"/>
    <property type="match status" value="1"/>
</dbReference>
<sequence>MNFNNFNFNPDLYEGLMAMGYKTATPIQKQAIPVILDNHDLIACAQTGTGKTASYLLPVMDKISRAKDRHNNTLILAPTRELAQQIDLQVEALAYFTNISSLAVYGGGDGIAYEQQKRSMREGVDIIIATPGRLMAHLSSGVLKLEHLQHLILDEADRMLDMGFYDDIMRIVSYLPKKRQTLLFSATMAPKIRKMAGSILHEPQQITISIAKPAEGIDQQAYNIHDQQKQALLTDIFKDGTYKSSIIFASTKEKVKALFKAFKSLGMKAEAFHSDLDQKEREGILLAFKNRRLPILIGTDVLSRGIDVEGIDLVINYDVPGDPADYVHRIGRTARAETKGTAITLVNSRDKRKFENIEKLIEKEVPRMALPEHIASMEIKHIEEKRPHHPKNNGQKKVWFKKKNKPSNPG</sequence>
<comment type="caution">
    <text evidence="12">The sequence shown here is derived from an EMBL/GenBank/DDBJ whole genome shotgun (WGS) entry which is preliminary data.</text>
</comment>
<dbReference type="InterPro" id="IPR014014">
    <property type="entry name" value="RNA_helicase_DEAD_Q_motif"/>
</dbReference>
<dbReference type="InterPro" id="IPR000629">
    <property type="entry name" value="RNA-helicase_DEAD-box_CS"/>
</dbReference>
<dbReference type="GO" id="GO:0016787">
    <property type="term" value="F:hydrolase activity"/>
    <property type="evidence" value="ECO:0007669"/>
    <property type="project" value="UniProtKB-KW"/>
</dbReference>
<evidence type="ECO:0000259" key="10">
    <source>
        <dbReference type="PROSITE" id="PS51194"/>
    </source>
</evidence>
<feature type="domain" description="Helicase ATP-binding" evidence="9">
    <location>
        <begin position="32"/>
        <end position="206"/>
    </location>
</feature>
<dbReference type="PROSITE" id="PS51195">
    <property type="entry name" value="Q_MOTIF"/>
    <property type="match status" value="1"/>
</dbReference>
<feature type="short sequence motif" description="Q motif" evidence="6">
    <location>
        <begin position="1"/>
        <end position="29"/>
    </location>
</feature>
<dbReference type="GO" id="GO:0003676">
    <property type="term" value="F:nucleic acid binding"/>
    <property type="evidence" value="ECO:0007669"/>
    <property type="project" value="InterPro"/>
</dbReference>
<dbReference type="PROSITE" id="PS00039">
    <property type="entry name" value="DEAD_ATP_HELICASE"/>
    <property type="match status" value="1"/>
</dbReference>
<evidence type="ECO:0000256" key="6">
    <source>
        <dbReference type="PROSITE-ProRule" id="PRU00552"/>
    </source>
</evidence>
<evidence type="ECO:0000313" key="13">
    <source>
        <dbReference type="Proteomes" id="UP000253961"/>
    </source>
</evidence>
<gene>
    <name evidence="12" type="ORF">DU508_06620</name>
</gene>
<dbReference type="Gene3D" id="3.40.50.300">
    <property type="entry name" value="P-loop containing nucleotide triphosphate hydrolases"/>
    <property type="match status" value="2"/>
</dbReference>
<dbReference type="PROSITE" id="PS51194">
    <property type="entry name" value="HELICASE_CTER"/>
    <property type="match status" value="1"/>
</dbReference>
<dbReference type="InterPro" id="IPR014001">
    <property type="entry name" value="Helicase_ATP-bd"/>
</dbReference>
<dbReference type="PROSITE" id="PS51192">
    <property type="entry name" value="HELICASE_ATP_BIND_1"/>
    <property type="match status" value="1"/>
</dbReference>
<dbReference type="InterPro" id="IPR027417">
    <property type="entry name" value="P-loop_NTPase"/>
</dbReference>
<evidence type="ECO:0000256" key="3">
    <source>
        <dbReference type="ARBA" id="ARBA00022806"/>
    </source>
</evidence>
<dbReference type="SMART" id="SM00490">
    <property type="entry name" value="HELICc"/>
    <property type="match status" value="1"/>
</dbReference>
<keyword evidence="13" id="KW-1185">Reference proteome</keyword>
<evidence type="ECO:0000259" key="11">
    <source>
        <dbReference type="PROSITE" id="PS51195"/>
    </source>
</evidence>
<evidence type="ECO:0000256" key="5">
    <source>
        <dbReference type="ARBA" id="ARBA00038437"/>
    </source>
</evidence>
<dbReference type="GO" id="GO:0003724">
    <property type="term" value="F:RNA helicase activity"/>
    <property type="evidence" value="ECO:0007669"/>
    <property type="project" value="InterPro"/>
</dbReference>
<dbReference type="CDD" id="cd00268">
    <property type="entry name" value="DEADc"/>
    <property type="match status" value="1"/>
</dbReference>
<dbReference type="CDD" id="cd18787">
    <property type="entry name" value="SF2_C_DEAD"/>
    <property type="match status" value="1"/>
</dbReference>
<organism evidence="12 13">
    <name type="scientific">Pedobacter chinensis</name>
    <dbReference type="NCBI Taxonomy" id="2282421"/>
    <lineage>
        <taxon>Bacteria</taxon>
        <taxon>Pseudomonadati</taxon>
        <taxon>Bacteroidota</taxon>
        <taxon>Sphingobacteriia</taxon>
        <taxon>Sphingobacteriales</taxon>
        <taxon>Sphingobacteriaceae</taxon>
        <taxon>Pedobacter</taxon>
    </lineage>
</organism>
<evidence type="ECO:0000313" key="12">
    <source>
        <dbReference type="EMBL" id="RDC56871.1"/>
    </source>
</evidence>
<dbReference type="InterPro" id="IPR011545">
    <property type="entry name" value="DEAD/DEAH_box_helicase_dom"/>
</dbReference>
<protein>
    <submittedName>
        <fullName evidence="12">ATP-dependent helicase</fullName>
    </submittedName>
</protein>
<dbReference type="GO" id="GO:0005524">
    <property type="term" value="F:ATP binding"/>
    <property type="evidence" value="ECO:0007669"/>
    <property type="project" value="UniProtKB-KW"/>
</dbReference>
<dbReference type="InterPro" id="IPR044742">
    <property type="entry name" value="DEAD/DEAH_RhlB"/>
</dbReference>
<dbReference type="AlphaFoldDB" id="A0A369PW19"/>
<keyword evidence="1 7" id="KW-0547">Nucleotide-binding</keyword>
<evidence type="ECO:0000256" key="4">
    <source>
        <dbReference type="ARBA" id="ARBA00022840"/>
    </source>
</evidence>
<dbReference type="PANTHER" id="PTHR47959:SF13">
    <property type="entry name" value="ATP-DEPENDENT RNA HELICASE RHLE"/>
    <property type="match status" value="1"/>
</dbReference>
<dbReference type="SUPFAM" id="SSF52540">
    <property type="entry name" value="P-loop containing nucleoside triphosphate hydrolases"/>
    <property type="match status" value="2"/>
</dbReference>
<name>A0A369PW19_9SPHI</name>
<comment type="similarity">
    <text evidence="5 7">Belongs to the DEAD box helicase family.</text>
</comment>
<dbReference type="InterPro" id="IPR050079">
    <property type="entry name" value="DEAD_box_RNA_helicase"/>
</dbReference>
<evidence type="ECO:0000256" key="7">
    <source>
        <dbReference type="RuleBase" id="RU000492"/>
    </source>
</evidence>